<sequence length="341" mass="37441">MLIIVQELDALAAKYSENQKSALWSLSSNLPWPVVLCGVSCSICLLVSTVIGISGSSSVIVGILLLLILALNISAHIWSEGQKRKNITNKLTALAQVIRDALEESSFVEILEEFVLSVGVGGSSFLNSASYSHLYNPHYDKAVLFPTSLVATDDIIGLCVGQSSPCAVACHQDSCIQLSKGDTVNLDDLKCYNCSDPSSLHKFKVLKSPIIEEIQDCLETKAERTKPSKSDLVFYRKIIIRNIVLFLIPLLLVISIVISCVWYMLVPSVDTQGYLLLTLPSHVFSVAIVPTCLLILPILPIMWPIIWVTLVAIGEAKTVAPTLDKQTRRTCFNKWQDILPD</sequence>
<keyword evidence="1" id="KW-0812">Transmembrane</keyword>
<dbReference type="SUPFAM" id="SSF81665">
    <property type="entry name" value="Calcium ATPase, transmembrane domain M"/>
    <property type="match status" value="1"/>
</dbReference>
<feature type="transmembrane region" description="Helical" evidence="1">
    <location>
        <begin position="30"/>
        <end position="53"/>
    </location>
</feature>
<feature type="transmembrane region" description="Helical" evidence="1">
    <location>
        <begin position="243"/>
        <end position="265"/>
    </location>
</feature>
<dbReference type="GeneTree" id="ENSGT00390000016550"/>
<name>H2YX69_CIOSA</name>
<organism evidence="2 3">
    <name type="scientific">Ciona savignyi</name>
    <name type="common">Pacific transparent sea squirt</name>
    <dbReference type="NCBI Taxonomy" id="51511"/>
    <lineage>
        <taxon>Eukaryota</taxon>
        <taxon>Metazoa</taxon>
        <taxon>Chordata</taxon>
        <taxon>Tunicata</taxon>
        <taxon>Ascidiacea</taxon>
        <taxon>Phlebobranchia</taxon>
        <taxon>Cionidae</taxon>
        <taxon>Ciona</taxon>
    </lineage>
</organism>
<dbReference type="InParanoid" id="H2YX69"/>
<dbReference type="PANTHER" id="PTHR13219:SF6">
    <property type="entry name" value="TRANSMEMBRANE PROTEIN 94"/>
    <property type="match status" value="1"/>
</dbReference>
<dbReference type="PANTHER" id="PTHR13219">
    <property type="entry name" value="TRANSMEMBRANE PROTEIN 94"/>
    <property type="match status" value="1"/>
</dbReference>
<dbReference type="Proteomes" id="UP000007875">
    <property type="component" value="Unassembled WGS sequence"/>
</dbReference>
<evidence type="ECO:0000313" key="2">
    <source>
        <dbReference type="Ensembl" id="ENSCSAVP00000009930.1"/>
    </source>
</evidence>
<dbReference type="Ensembl" id="ENSCSAVT00000010050.1">
    <property type="protein sequence ID" value="ENSCSAVP00000009930.1"/>
    <property type="gene ID" value="ENSCSAVG00000005845.1"/>
</dbReference>
<proteinExistence type="predicted"/>
<feature type="transmembrane region" description="Helical" evidence="1">
    <location>
        <begin position="285"/>
        <end position="313"/>
    </location>
</feature>
<dbReference type="AlphaFoldDB" id="H2YX69"/>
<accession>H2YX69</accession>
<feature type="transmembrane region" description="Helical" evidence="1">
    <location>
        <begin position="59"/>
        <end position="78"/>
    </location>
</feature>
<keyword evidence="1" id="KW-1133">Transmembrane helix</keyword>
<keyword evidence="1" id="KW-0472">Membrane</keyword>
<reference evidence="3" key="1">
    <citation type="submission" date="2003-08" db="EMBL/GenBank/DDBJ databases">
        <authorList>
            <person name="Birren B."/>
            <person name="Nusbaum C."/>
            <person name="Abebe A."/>
            <person name="Abouelleil A."/>
            <person name="Adekoya E."/>
            <person name="Ait-zahra M."/>
            <person name="Allen N."/>
            <person name="Allen T."/>
            <person name="An P."/>
            <person name="Anderson M."/>
            <person name="Anderson S."/>
            <person name="Arachchi H."/>
            <person name="Armbruster J."/>
            <person name="Bachantsang P."/>
            <person name="Baldwin J."/>
            <person name="Barry A."/>
            <person name="Bayul T."/>
            <person name="Blitshsteyn B."/>
            <person name="Bloom T."/>
            <person name="Blye J."/>
            <person name="Boguslavskiy L."/>
            <person name="Borowsky M."/>
            <person name="Boukhgalter B."/>
            <person name="Brunache A."/>
            <person name="Butler J."/>
            <person name="Calixte N."/>
            <person name="Calvo S."/>
            <person name="Camarata J."/>
            <person name="Campo K."/>
            <person name="Chang J."/>
            <person name="Cheshatsang Y."/>
            <person name="Citroen M."/>
            <person name="Collymore A."/>
            <person name="Considine T."/>
            <person name="Cook A."/>
            <person name="Cooke P."/>
            <person name="Corum B."/>
            <person name="Cuomo C."/>
            <person name="David R."/>
            <person name="Dawoe T."/>
            <person name="Degray S."/>
            <person name="Dodge S."/>
            <person name="Dooley K."/>
            <person name="Dorje P."/>
            <person name="Dorjee K."/>
            <person name="Dorris L."/>
            <person name="Duffey N."/>
            <person name="Dupes A."/>
            <person name="Elkins T."/>
            <person name="Engels R."/>
            <person name="Erickson J."/>
            <person name="Farina A."/>
            <person name="Faro S."/>
            <person name="Ferreira P."/>
            <person name="Fischer H."/>
            <person name="Fitzgerald M."/>
            <person name="Foley K."/>
            <person name="Gage D."/>
            <person name="Galagan J."/>
            <person name="Gearin G."/>
            <person name="Gnerre S."/>
            <person name="Gnirke A."/>
            <person name="Goyette A."/>
            <person name="Graham J."/>
            <person name="Grandbois E."/>
            <person name="Gyaltsen K."/>
            <person name="Hafez N."/>
            <person name="Hagopian D."/>
            <person name="Hagos B."/>
            <person name="Hall J."/>
            <person name="Hatcher B."/>
            <person name="Heller A."/>
            <person name="Higgins H."/>
            <person name="Honan T."/>
            <person name="Horn A."/>
            <person name="Houde N."/>
            <person name="Hughes L."/>
            <person name="Hulme W."/>
            <person name="Husby E."/>
            <person name="Iliev I."/>
            <person name="Jaffe D."/>
            <person name="Jones C."/>
            <person name="Kamal M."/>
            <person name="Kamat A."/>
            <person name="Kamvysselis M."/>
            <person name="Karlsson E."/>
            <person name="Kells C."/>
            <person name="Kieu A."/>
            <person name="Kisner P."/>
            <person name="Kodira C."/>
            <person name="Kulbokas E."/>
            <person name="Labutti K."/>
            <person name="Lama D."/>
            <person name="Landers T."/>
            <person name="Leger J."/>
            <person name="Levine S."/>
            <person name="Lewis D."/>
            <person name="Lewis T."/>
            <person name="Lindblad-toh K."/>
            <person name="Liu X."/>
            <person name="Lokyitsang T."/>
            <person name="Lokyitsang Y."/>
            <person name="Lucien O."/>
            <person name="Lui A."/>
            <person name="Ma L.J."/>
            <person name="Mabbitt R."/>
            <person name="Macdonald J."/>
            <person name="Maclean C."/>
            <person name="Major J."/>
            <person name="Manning J."/>
            <person name="Marabella R."/>
            <person name="Maru K."/>
            <person name="Matthews C."/>
            <person name="Mauceli E."/>
            <person name="Mccarthy M."/>
            <person name="Mcdonough S."/>
            <person name="Mcghee T."/>
            <person name="Meldrim J."/>
            <person name="Meneus L."/>
            <person name="Mesirov J."/>
            <person name="Mihalev A."/>
            <person name="Mihova T."/>
            <person name="Mikkelsen T."/>
            <person name="Mlenga V."/>
            <person name="Moru K."/>
            <person name="Mozes J."/>
            <person name="Mulrain L."/>
            <person name="Munson G."/>
            <person name="Naylor J."/>
            <person name="Newes C."/>
            <person name="Nguyen C."/>
            <person name="Nguyen N."/>
            <person name="Nguyen T."/>
            <person name="Nicol R."/>
            <person name="Nielsen C."/>
            <person name="Nizzari M."/>
            <person name="Norbu C."/>
            <person name="Norbu N."/>
            <person name="O'donnell P."/>
            <person name="Okoawo O."/>
            <person name="O'leary S."/>
            <person name="Omotosho B."/>
            <person name="O'neill K."/>
            <person name="Osman S."/>
            <person name="Parker S."/>
            <person name="Perrin D."/>
            <person name="Phunkhang P."/>
            <person name="Piqani B."/>
            <person name="Purcell S."/>
            <person name="Rachupka T."/>
            <person name="Ramasamy U."/>
            <person name="Rameau R."/>
            <person name="Ray V."/>
            <person name="Raymond C."/>
            <person name="Retta R."/>
            <person name="Richardson S."/>
            <person name="Rise C."/>
            <person name="Rodriguez J."/>
            <person name="Rogers J."/>
            <person name="Rogov P."/>
            <person name="Rutman M."/>
            <person name="Schupbach R."/>
            <person name="Seaman C."/>
            <person name="Settipalli S."/>
            <person name="Sharpe T."/>
            <person name="Sheridan J."/>
            <person name="Sherpa N."/>
            <person name="Shi J."/>
            <person name="Smirnov S."/>
            <person name="Smith C."/>
            <person name="Sougnez C."/>
            <person name="Spencer B."/>
            <person name="Stalker J."/>
            <person name="Stange-thomann N."/>
            <person name="Stavropoulos S."/>
            <person name="Stetson K."/>
            <person name="Stone C."/>
            <person name="Stone S."/>
            <person name="Stubbs M."/>
            <person name="Talamas J."/>
            <person name="Tchuinga P."/>
            <person name="Tenzing P."/>
            <person name="Tesfaye S."/>
            <person name="Theodore J."/>
            <person name="Thoulutsang Y."/>
            <person name="Topham K."/>
            <person name="Towey S."/>
            <person name="Tsamla T."/>
            <person name="Tsomo N."/>
            <person name="Vallee D."/>
            <person name="Vassiliev H."/>
            <person name="Venkataraman V."/>
            <person name="Vinson J."/>
            <person name="Vo A."/>
            <person name="Wade C."/>
            <person name="Wang S."/>
            <person name="Wangchuk T."/>
            <person name="Wangdi T."/>
            <person name="Whittaker C."/>
            <person name="Wilkinson J."/>
            <person name="Wu Y."/>
            <person name="Wyman D."/>
            <person name="Yadav S."/>
            <person name="Yang S."/>
            <person name="Yang X."/>
            <person name="Yeager S."/>
            <person name="Yee E."/>
            <person name="Young G."/>
            <person name="Zainoun J."/>
            <person name="Zembeck L."/>
            <person name="Zimmer A."/>
            <person name="Zody M."/>
            <person name="Lander E."/>
        </authorList>
    </citation>
    <scope>NUCLEOTIDE SEQUENCE [LARGE SCALE GENOMIC DNA]</scope>
</reference>
<dbReference type="HOGENOM" id="CLU_716759_0_0_1"/>
<evidence type="ECO:0000256" key="1">
    <source>
        <dbReference type="SAM" id="Phobius"/>
    </source>
</evidence>
<dbReference type="InterPro" id="IPR039720">
    <property type="entry name" value="TMEM94"/>
</dbReference>
<evidence type="ECO:0000313" key="3">
    <source>
        <dbReference type="Proteomes" id="UP000007875"/>
    </source>
</evidence>
<protein>
    <submittedName>
        <fullName evidence="2">Uncharacterized protein</fullName>
    </submittedName>
</protein>
<keyword evidence="3" id="KW-1185">Reference proteome</keyword>
<reference evidence="2" key="3">
    <citation type="submission" date="2025-09" db="UniProtKB">
        <authorList>
            <consortium name="Ensembl"/>
        </authorList>
    </citation>
    <scope>IDENTIFICATION</scope>
</reference>
<dbReference type="OMA" id="NISAHIW"/>
<reference evidence="2" key="2">
    <citation type="submission" date="2025-08" db="UniProtKB">
        <authorList>
            <consortium name="Ensembl"/>
        </authorList>
    </citation>
    <scope>IDENTIFICATION</scope>
</reference>
<dbReference type="InterPro" id="IPR023298">
    <property type="entry name" value="ATPase_P-typ_TM_dom_sf"/>
</dbReference>